<accession>A0A5F1ZWK2</accession>
<dbReference type="AlphaFoldDB" id="A0A5F1ZWK2"/>
<dbReference type="RefSeq" id="WP_135644654.1">
    <property type="nucleotide sequence ID" value="NZ_RQER01000006.1"/>
</dbReference>
<dbReference type="Proteomes" id="UP000297946">
    <property type="component" value="Unassembled WGS sequence"/>
</dbReference>
<reference evidence="4 5" key="2">
    <citation type="journal article" date="2019" name="PLoS Negl. Trop. Dis.">
        <title>Revisiting the worldwide diversity of Leptospira species in the environment.</title>
        <authorList>
            <person name="Vincent A.T."/>
            <person name="Schiettekatte O."/>
            <person name="Bourhy P."/>
            <person name="Veyrier F.J."/>
            <person name="Picardeau M."/>
        </authorList>
    </citation>
    <scope>NUCLEOTIDE SEQUENCE [LARGE SCALE GENOMIC DNA]</scope>
    <source>
        <strain evidence="4">201702690</strain>
        <strain evidence="2 5">SSW18</strain>
    </source>
</reference>
<dbReference type="Proteomes" id="UP000297273">
    <property type="component" value="Unassembled WGS sequence"/>
</dbReference>
<feature type="chain" id="PRO_5043207066" description="Lipoprotein" evidence="1">
    <location>
        <begin position="29"/>
        <end position="153"/>
    </location>
</feature>
<dbReference type="EMBL" id="RQER01000006">
    <property type="protein sequence ID" value="TGK01519.1"/>
    <property type="molecule type" value="Genomic_DNA"/>
</dbReference>
<gene>
    <name evidence="2" type="ORF">EHO57_11400</name>
    <name evidence="3" type="ORF">EHQ53_07470</name>
</gene>
<evidence type="ECO:0000256" key="1">
    <source>
        <dbReference type="SAM" id="SignalP"/>
    </source>
</evidence>
<proteinExistence type="predicted"/>
<name>A0A5F1ZWK2_9LEPT</name>
<sequence length="153" mass="17190">MISVHKKRTVLLSLILVLFAASFTLDCAKKKKPSPAAEAIWKMDRAGVPDSSGLAWVSRYCEKIRDCAQDDLKNLNADAAAILEKRLRKDFCLERFKETKVYAYPSQDPRITLERTISCFKTATEAQCSSIKKGVANLSEDCKWLDQIQNSNG</sequence>
<protein>
    <recommendedName>
        <fullName evidence="6">Lipoprotein</fullName>
    </recommendedName>
</protein>
<comment type="caution">
    <text evidence="2">The sequence shown here is derived from an EMBL/GenBank/DDBJ whole genome shotgun (WGS) entry which is preliminary data.</text>
</comment>
<dbReference type="EMBL" id="RQGC01000004">
    <property type="protein sequence ID" value="TGL42031.1"/>
    <property type="molecule type" value="Genomic_DNA"/>
</dbReference>
<evidence type="ECO:0000313" key="4">
    <source>
        <dbReference type="Proteomes" id="UP000297273"/>
    </source>
</evidence>
<evidence type="ECO:0000313" key="3">
    <source>
        <dbReference type="EMBL" id="TGL42031.1"/>
    </source>
</evidence>
<evidence type="ECO:0000313" key="5">
    <source>
        <dbReference type="Proteomes" id="UP000297946"/>
    </source>
</evidence>
<dbReference type="NCBIfam" id="NF047485">
    <property type="entry name" value="LA_2478_plus"/>
    <property type="match status" value="1"/>
</dbReference>
<reference evidence="3" key="1">
    <citation type="submission" date="2018-10" db="EMBL/GenBank/DDBJ databases">
        <authorList>
            <person name="Vincent A.T."/>
            <person name="Schiettekatte O."/>
            <person name="Bourhy P."/>
            <person name="Veyrier F.J."/>
            <person name="Picardeau M."/>
        </authorList>
    </citation>
    <scope>NUCLEOTIDE SEQUENCE</scope>
    <source>
        <strain evidence="3">201702690</strain>
    </source>
</reference>
<keyword evidence="4" id="KW-1185">Reference proteome</keyword>
<keyword evidence="1" id="KW-0732">Signal</keyword>
<evidence type="ECO:0000313" key="2">
    <source>
        <dbReference type="EMBL" id="TGK01519.1"/>
    </source>
</evidence>
<organism evidence="2 5">
    <name type="scientific">Leptospira langatensis</name>
    <dbReference type="NCBI Taxonomy" id="2484983"/>
    <lineage>
        <taxon>Bacteria</taxon>
        <taxon>Pseudomonadati</taxon>
        <taxon>Spirochaetota</taxon>
        <taxon>Spirochaetia</taxon>
        <taxon>Leptospirales</taxon>
        <taxon>Leptospiraceae</taxon>
        <taxon>Leptospira</taxon>
    </lineage>
</organism>
<evidence type="ECO:0008006" key="6">
    <source>
        <dbReference type="Google" id="ProtNLM"/>
    </source>
</evidence>
<feature type="signal peptide" evidence="1">
    <location>
        <begin position="1"/>
        <end position="28"/>
    </location>
</feature>
<dbReference type="OrthoDB" id="340808at2"/>